<name>A0A6A6V8A7_9PLEO</name>
<protein>
    <submittedName>
        <fullName evidence="2">Uncharacterized protein</fullName>
    </submittedName>
</protein>
<keyword evidence="3" id="KW-1185">Reference proteome</keyword>
<evidence type="ECO:0000313" key="2">
    <source>
        <dbReference type="EMBL" id="KAF2745909.1"/>
    </source>
</evidence>
<accession>A0A6A6V8A7</accession>
<gene>
    <name evidence="2" type="ORF">M011DRAFT_125898</name>
</gene>
<evidence type="ECO:0000313" key="3">
    <source>
        <dbReference type="Proteomes" id="UP000799440"/>
    </source>
</evidence>
<reference evidence="2" key="1">
    <citation type="journal article" date="2020" name="Stud. Mycol.">
        <title>101 Dothideomycetes genomes: a test case for predicting lifestyles and emergence of pathogens.</title>
        <authorList>
            <person name="Haridas S."/>
            <person name="Albert R."/>
            <person name="Binder M."/>
            <person name="Bloem J."/>
            <person name="Labutti K."/>
            <person name="Salamov A."/>
            <person name="Andreopoulos B."/>
            <person name="Baker S."/>
            <person name="Barry K."/>
            <person name="Bills G."/>
            <person name="Bluhm B."/>
            <person name="Cannon C."/>
            <person name="Castanera R."/>
            <person name="Culley D."/>
            <person name="Daum C."/>
            <person name="Ezra D."/>
            <person name="Gonzalez J."/>
            <person name="Henrissat B."/>
            <person name="Kuo A."/>
            <person name="Liang C."/>
            <person name="Lipzen A."/>
            <person name="Lutzoni F."/>
            <person name="Magnuson J."/>
            <person name="Mondo S."/>
            <person name="Nolan M."/>
            <person name="Ohm R."/>
            <person name="Pangilinan J."/>
            <person name="Park H.-J."/>
            <person name="Ramirez L."/>
            <person name="Alfaro M."/>
            <person name="Sun H."/>
            <person name="Tritt A."/>
            <person name="Yoshinaga Y."/>
            <person name="Zwiers L.-H."/>
            <person name="Turgeon B."/>
            <person name="Goodwin S."/>
            <person name="Spatafora J."/>
            <person name="Crous P."/>
            <person name="Grigoriev I."/>
        </authorList>
    </citation>
    <scope>NUCLEOTIDE SEQUENCE</scope>
    <source>
        <strain evidence="2">CBS 119925</strain>
    </source>
</reference>
<sequence length="176" mass="19484">MVSHGVPSAVFPLPSPPRHLRELGLLLILPHQDRKEKRIPFPSTVNKTSSIHFFVLLSILFEQGTKPTCSHCSLTCTRGLDRGAVQATSQSRAGHPGDERPLLNPSPAHRTVCASTTQNIRQRQFTNSKVTSTAPPTTYSLERTFCTAYTWRCPGGSSRDLAVRLRFTGQHHTICI</sequence>
<proteinExistence type="predicted"/>
<dbReference type="AlphaFoldDB" id="A0A6A6V8A7"/>
<evidence type="ECO:0000256" key="1">
    <source>
        <dbReference type="SAM" id="MobiDB-lite"/>
    </source>
</evidence>
<dbReference type="Proteomes" id="UP000799440">
    <property type="component" value="Unassembled WGS sequence"/>
</dbReference>
<organism evidence="2 3">
    <name type="scientific">Sporormia fimetaria CBS 119925</name>
    <dbReference type="NCBI Taxonomy" id="1340428"/>
    <lineage>
        <taxon>Eukaryota</taxon>
        <taxon>Fungi</taxon>
        <taxon>Dikarya</taxon>
        <taxon>Ascomycota</taxon>
        <taxon>Pezizomycotina</taxon>
        <taxon>Dothideomycetes</taxon>
        <taxon>Pleosporomycetidae</taxon>
        <taxon>Pleosporales</taxon>
        <taxon>Sporormiaceae</taxon>
        <taxon>Sporormia</taxon>
    </lineage>
</organism>
<dbReference type="EMBL" id="MU006580">
    <property type="protein sequence ID" value="KAF2745909.1"/>
    <property type="molecule type" value="Genomic_DNA"/>
</dbReference>
<feature type="region of interest" description="Disordered" evidence="1">
    <location>
        <begin position="87"/>
        <end position="108"/>
    </location>
</feature>